<proteinExistence type="predicted"/>
<gene>
    <name evidence="1" type="ORF">ACJHVH_06025</name>
</gene>
<dbReference type="EMBL" id="JBJJXE010000008">
    <property type="protein sequence ID" value="MFL1732551.1"/>
    <property type="molecule type" value="Genomic_DNA"/>
</dbReference>
<evidence type="ECO:0000313" key="2">
    <source>
        <dbReference type="Proteomes" id="UP001624684"/>
    </source>
</evidence>
<comment type="caution">
    <text evidence="1">The sequence shown here is derived from an EMBL/GenBank/DDBJ whole genome shotgun (WGS) entry which is preliminary data.</text>
</comment>
<evidence type="ECO:0000313" key="1">
    <source>
        <dbReference type="EMBL" id="MFL1732551.1"/>
    </source>
</evidence>
<reference evidence="1 2" key="1">
    <citation type="submission" date="2024-11" db="EMBL/GenBank/DDBJ databases">
        <title>First Report of Moraxella oculi in Brazil in an Infectious Bovine Keratoconjunctivitis Outbreak.</title>
        <authorList>
            <person name="Carvalho C.V."/>
            <person name="Domingues R."/>
            <person name="Coutinho C."/>
            <person name="Honorio N.T.B.S."/>
            <person name="Faza D.R.L.R."/>
            <person name="Carvalho W.A."/>
            <person name="Machado A.B.F."/>
            <person name="Martins M.F."/>
            <person name="Gaspar E.B."/>
        </authorList>
    </citation>
    <scope>NUCLEOTIDE SEQUENCE [LARGE SCALE GENOMIC DNA]</scope>
    <source>
        <strain evidence="1 2">2117LE</strain>
    </source>
</reference>
<protein>
    <recommendedName>
        <fullName evidence="3">Antitoxin VbhA domain-containing protein</fullName>
    </recommendedName>
</protein>
<dbReference type="Proteomes" id="UP001624684">
    <property type="component" value="Unassembled WGS sequence"/>
</dbReference>
<sequence>MSAVLTHDFDLELTRQELAKQAKQTTFESVGLEALRRYKATGLHITDEELQAYIGSLANGEFVEFPKFIGNASLVSAMR</sequence>
<accession>A0ABW8U5Y8</accession>
<evidence type="ECO:0008006" key="3">
    <source>
        <dbReference type="Google" id="ProtNLM"/>
    </source>
</evidence>
<organism evidence="1 2">
    <name type="scientific">Moraxella oculi</name>
    <dbReference type="NCBI Taxonomy" id="2940516"/>
    <lineage>
        <taxon>Bacteria</taxon>
        <taxon>Pseudomonadati</taxon>
        <taxon>Pseudomonadota</taxon>
        <taxon>Gammaproteobacteria</taxon>
        <taxon>Moraxellales</taxon>
        <taxon>Moraxellaceae</taxon>
        <taxon>Moraxella</taxon>
    </lineage>
</organism>
<keyword evidence="2" id="KW-1185">Reference proteome</keyword>
<dbReference type="RefSeq" id="WP_407069138.1">
    <property type="nucleotide sequence ID" value="NZ_JBJJXE010000008.1"/>
</dbReference>
<name>A0ABW8U5Y8_9GAMM</name>